<feature type="compositionally biased region" description="Basic residues" evidence="1">
    <location>
        <begin position="103"/>
        <end position="124"/>
    </location>
</feature>
<dbReference type="PANTHER" id="PTHR47814">
    <property type="entry name" value="PEPTIDYL-TRNA HYDROLASE ARFB"/>
    <property type="match status" value="1"/>
</dbReference>
<accession>A0ABW5KUF8</accession>
<dbReference type="EC" id="3.1.1.29" evidence="3"/>
<keyword evidence="4" id="KW-1185">Reference proteome</keyword>
<dbReference type="GO" id="GO:0004045">
    <property type="term" value="F:peptidyl-tRNA hydrolase activity"/>
    <property type="evidence" value="ECO:0007669"/>
    <property type="project" value="UniProtKB-EC"/>
</dbReference>
<dbReference type="Proteomes" id="UP001597472">
    <property type="component" value="Unassembled WGS sequence"/>
</dbReference>
<dbReference type="InterPro" id="IPR000352">
    <property type="entry name" value="Pep_chain_release_fac_I"/>
</dbReference>
<protein>
    <submittedName>
        <fullName evidence="3">Alternative ribosome rescue aminoacyl-tRNA hydrolase ArfB</fullName>
        <ecNumber evidence="3">3.1.1.29</ecNumber>
    </submittedName>
</protein>
<dbReference type="Pfam" id="PF00472">
    <property type="entry name" value="RF-1"/>
    <property type="match status" value="1"/>
</dbReference>
<dbReference type="Gene3D" id="3.30.160.20">
    <property type="match status" value="1"/>
</dbReference>
<dbReference type="EMBL" id="JBHULS010000002">
    <property type="protein sequence ID" value="MFD2551217.1"/>
    <property type="molecule type" value="Genomic_DNA"/>
</dbReference>
<keyword evidence="3" id="KW-0378">Hydrolase</keyword>
<organism evidence="3 4">
    <name type="scientific">Bizionia sediminis</name>
    <dbReference type="NCBI Taxonomy" id="1737064"/>
    <lineage>
        <taxon>Bacteria</taxon>
        <taxon>Pseudomonadati</taxon>
        <taxon>Bacteroidota</taxon>
        <taxon>Flavobacteriia</taxon>
        <taxon>Flavobacteriales</taxon>
        <taxon>Flavobacteriaceae</taxon>
        <taxon>Bizionia</taxon>
    </lineage>
</organism>
<evidence type="ECO:0000256" key="1">
    <source>
        <dbReference type="SAM" id="MobiDB-lite"/>
    </source>
</evidence>
<dbReference type="SUPFAM" id="SSF110916">
    <property type="entry name" value="Peptidyl-tRNA hydrolase domain-like"/>
    <property type="match status" value="1"/>
</dbReference>
<evidence type="ECO:0000313" key="4">
    <source>
        <dbReference type="Proteomes" id="UP001597472"/>
    </source>
</evidence>
<sequence length="133" mass="14846">MFNESLLISELSFKASRSSGAGGQHVNKTASKVQLIWDLNNSAVFSDMQKKRLAVKLKDKLTANGMVLLSSETSRSQHQNKAQVIKRFLKLVAQGLVVSKKRKPTKIPKSVKLKRLSNKKKHAEKKSQSETSQ</sequence>
<feature type="region of interest" description="Disordered" evidence="1">
    <location>
        <begin position="103"/>
        <end position="133"/>
    </location>
</feature>
<dbReference type="PROSITE" id="PS00745">
    <property type="entry name" value="RF_PROK_I"/>
    <property type="match status" value="1"/>
</dbReference>
<proteinExistence type="predicted"/>
<comment type="caution">
    <text evidence="3">The sequence shown here is derived from an EMBL/GenBank/DDBJ whole genome shotgun (WGS) entry which is preliminary data.</text>
</comment>
<feature type="domain" description="Prokaryotic-type class I peptide chain release factors" evidence="2">
    <location>
        <begin position="17"/>
        <end position="33"/>
    </location>
</feature>
<dbReference type="NCBIfam" id="NF006718">
    <property type="entry name" value="PRK09256.1"/>
    <property type="match status" value="1"/>
</dbReference>
<name>A0ABW5KUF8_9FLAO</name>
<gene>
    <name evidence="3" type="primary">arfB</name>
    <name evidence="3" type="ORF">ACFSQP_05255</name>
</gene>
<dbReference type="RefSeq" id="WP_376892361.1">
    <property type="nucleotide sequence ID" value="NZ_JBHULS010000002.1"/>
</dbReference>
<reference evidence="4" key="1">
    <citation type="journal article" date="2019" name="Int. J. Syst. Evol. Microbiol.">
        <title>The Global Catalogue of Microorganisms (GCM) 10K type strain sequencing project: providing services to taxonomists for standard genome sequencing and annotation.</title>
        <authorList>
            <consortium name="The Broad Institute Genomics Platform"/>
            <consortium name="The Broad Institute Genome Sequencing Center for Infectious Disease"/>
            <person name="Wu L."/>
            <person name="Ma J."/>
        </authorList>
    </citation>
    <scope>NUCLEOTIDE SEQUENCE [LARGE SCALE GENOMIC DNA]</scope>
    <source>
        <strain evidence="4">KCTC 42587</strain>
    </source>
</reference>
<evidence type="ECO:0000313" key="3">
    <source>
        <dbReference type="EMBL" id="MFD2551217.1"/>
    </source>
</evidence>
<evidence type="ECO:0000259" key="2">
    <source>
        <dbReference type="PROSITE" id="PS00745"/>
    </source>
</evidence>
<dbReference type="PANTHER" id="PTHR47814:SF1">
    <property type="entry name" value="PEPTIDYL-TRNA HYDROLASE ARFB"/>
    <property type="match status" value="1"/>
</dbReference>